<comment type="caution">
    <text evidence="1">The sequence shown here is derived from an EMBL/GenBank/DDBJ whole genome shotgun (WGS) entry which is preliminary data.</text>
</comment>
<reference evidence="1 2" key="1">
    <citation type="submission" date="2019-10" db="EMBL/GenBank/DDBJ databases">
        <title>Extracellular Electron Transfer in a Candidatus Methanoperedens spp. Enrichment Culture.</title>
        <authorList>
            <person name="Berger S."/>
            <person name="Rangel Shaw D."/>
            <person name="Berben T."/>
            <person name="In 'T Zandt M."/>
            <person name="Frank J."/>
            <person name="Reimann J."/>
            <person name="Jetten M.S.M."/>
            <person name="Welte C.U."/>
        </authorList>
    </citation>
    <scope>NUCLEOTIDE SEQUENCE [LARGE SCALE GENOMIC DNA]</scope>
    <source>
        <strain evidence="1">SB12</strain>
    </source>
</reference>
<dbReference type="AlphaFoldDB" id="A0A833GYN8"/>
<evidence type="ECO:0000313" key="1">
    <source>
        <dbReference type="EMBL" id="KAB2930224.1"/>
    </source>
</evidence>
<proteinExistence type="predicted"/>
<accession>A0A833GYN8</accession>
<dbReference type="Proteomes" id="UP000460298">
    <property type="component" value="Unassembled WGS sequence"/>
</dbReference>
<organism evidence="1 2">
    <name type="scientific">Leptonema illini</name>
    <dbReference type="NCBI Taxonomy" id="183"/>
    <lineage>
        <taxon>Bacteria</taxon>
        <taxon>Pseudomonadati</taxon>
        <taxon>Spirochaetota</taxon>
        <taxon>Spirochaetia</taxon>
        <taxon>Leptospirales</taxon>
        <taxon>Leptospiraceae</taxon>
        <taxon>Leptonema</taxon>
    </lineage>
</organism>
<sequence>MKPEETQEQAVLSTQTGREVYFRIQLTVAVYREKKLAYRNEMVVPTWYTRRSEARAHIKKEIQKRLKESDFFLSPRVDYDLVRYTNEATCNTYIRYRIVEEEGDILQAG</sequence>
<dbReference type="EMBL" id="WBUI01000022">
    <property type="protein sequence ID" value="KAB2930224.1"/>
    <property type="molecule type" value="Genomic_DNA"/>
</dbReference>
<gene>
    <name evidence="1" type="ORF">F9K24_17465</name>
</gene>
<protein>
    <submittedName>
        <fullName evidence="1">Uncharacterized protein</fullName>
    </submittedName>
</protein>
<name>A0A833GYN8_9LEPT</name>
<evidence type="ECO:0000313" key="2">
    <source>
        <dbReference type="Proteomes" id="UP000460298"/>
    </source>
</evidence>